<evidence type="ECO:0000256" key="1">
    <source>
        <dbReference type="SAM" id="MobiDB-lite"/>
    </source>
</evidence>
<dbReference type="Proteomes" id="UP000294958">
    <property type="component" value="Unassembled WGS sequence"/>
</dbReference>
<keyword evidence="3" id="KW-0560">Oxidoreductase</keyword>
<proteinExistence type="predicted"/>
<dbReference type="AlphaFoldDB" id="A0A4R6YEM7"/>
<feature type="domain" description="VOC" evidence="2">
    <location>
        <begin position="205"/>
        <end position="303"/>
    </location>
</feature>
<protein>
    <submittedName>
        <fullName evidence="3">Catechol 2,3-dioxygenase</fullName>
    </submittedName>
</protein>
<evidence type="ECO:0000313" key="3">
    <source>
        <dbReference type="EMBL" id="TDR34612.1"/>
    </source>
</evidence>
<name>A0A4R6YEM7_9HYPH</name>
<sequence>MNLTRRSFAGAVCALPLTMVKSRAQPVGTEMNMSGLPFAATTPISVSRVGLRACDAEALAAYYRTTVGLQELSRDGETITLGAAGRPLLVIESDKAAKPDDPRSAGLFHTAFLLPSRADLGRWINHAIADKIRIDGASDHIVSEALYLTDPEGNGIEIYADRPHEGWKWHDGQVEMATARMDVEGVIGSVPAGDAGWQGAPENTVVGHVHLRVGDPAQAENWWQKEFGFDTVAHYGDKAVFMSSGGYHHHIAGNIWQSPGAGRRDPGRSGLSWVEMRSAEASAAASREDPWGTVIRTVPGKAA</sequence>
<dbReference type="PROSITE" id="PS51819">
    <property type="entry name" value="VOC"/>
    <property type="match status" value="2"/>
</dbReference>
<keyword evidence="3" id="KW-0223">Dioxygenase</keyword>
<dbReference type="PANTHER" id="PTHR43279:SF1">
    <property type="entry name" value="CATECHOL-2,3-DIOXYGENASE"/>
    <property type="match status" value="1"/>
</dbReference>
<dbReference type="SUPFAM" id="SSF54593">
    <property type="entry name" value="Glyoxalase/Bleomycin resistance protein/Dihydroxybiphenyl dioxygenase"/>
    <property type="match status" value="2"/>
</dbReference>
<dbReference type="GO" id="GO:0051213">
    <property type="term" value="F:dioxygenase activity"/>
    <property type="evidence" value="ECO:0007669"/>
    <property type="project" value="UniProtKB-KW"/>
</dbReference>
<keyword evidence="4" id="KW-1185">Reference proteome</keyword>
<evidence type="ECO:0000313" key="4">
    <source>
        <dbReference type="Proteomes" id="UP000294958"/>
    </source>
</evidence>
<dbReference type="Pfam" id="PF00903">
    <property type="entry name" value="Glyoxalase"/>
    <property type="match status" value="2"/>
</dbReference>
<comment type="caution">
    <text evidence="3">The sequence shown here is derived from an EMBL/GenBank/DDBJ whole genome shotgun (WGS) entry which is preliminary data.</text>
</comment>
<dbReference type="Gene3D" id="3.10.180.10">
    <property type="entry name" value="2,3-Dihydroxybiphenyl 1,2-Dioxygenase, domain 1"/>
    <property type="match status" value="2"/>
</dbReference>
<dbReference type="InterPro" id="IPR004360">
    <property type="entry name" value="Glyas_Fos-R_dOase_dom"/>
</dbReference>
<feature type="domain" description="VOC" evidence="2">
    <location>
        <begin position="45"/>
        <end position="161"/>
    </location>
</feature>
<dbReference type="InterPro" id="IPR037523">
    <property type="entry name" value="VOC_core"/>
</dbReference>
<dbReference type="InterPro" id="IPR029068">
    <property type="entry name" value="Glyas_Bleomycin-R_OHBP_Dase"/>
</dbReference>
<reference evidence="3 4" key="1">
    <citation type="submission" date="2019-03" db="EMBL/GenBank/DDBJ databases">
        <title>Genomic Encyclopedia of Type Strains, Phase IV (KMG-IV): sequencing the most valuable type-strain genomes for metagenomic binning, comparative biology and taxonomic classification.</title>
        <authorList>
            <person name="Goeker M."/>
        </authorList>
    </citation>
    <scope>NUCLEOTIDE SEQUENCE [LARGE SCALE GENOMIC DNA]</scope>
    <source>
        <strain evidence="3 4">DSM 11603</strain>
    </source>
</reference>
<evidence type="ECO:0000259" key="2">
    <source>
        <dbReference type="PROSITE" id="PS51819"/>
    </source>
</evidence>
<feature type="region of interest" description="Disordered" evidence="1">
    <location>
        <begin position="281"/>
        <end position="303"/>
    </location>
</feature>
<dbReference type="EMBL" id="SNZF01000013">
    <property type="protein sequence ID" value="TDR34612.1"/>
    <property type="molecule type" value="Genomic_DNA"/>
</dbReference>
<dbReference type="PANTHER" id="PTHR43279">
    <property type="entry name" value="CATECHOL-2,3-DIOXYGENASE"/>
    <property type="match status" value="1"/>
</dbReference>
<organism evidence="3 4">
    <name type="scientific">Aquamicrobium defluvii</name>
    <dbReference type="NCBI Taxonomy" id="69279"/>
    <lineage>
        <taxon>Bacteria</taxon>
        <taxon>Pseudomonadati</taxon>
        <taxon>Pseudomonadota</taxon>
        <taxon>Alphaproteobacteria</taxon>
        <taxon>Hyphomicrobiales</taxon>
        <taxon>Phyllobacteriaceae</taxon>
        <taxon>Aquamicrobium</taxon>
    </lineage>
</organism>
<accession>A0A4R6YEM7</accession>
<gene>
    <name evidence="3" type="ORF">DES43_11341</name>
</gene>